<keyword evidence="1" id="KW-0472">Membrane</keyword>
<protein>
    <submittedName>
        <fullName evidence="2">Uncharacterized protein</fullName>
    </submittedName>
</protein>
<keyword evidence="1" id="KW-1133">Transmembrane helix</keyword>
<feature type="transmembrane region" description="Helical" evidence="1">
    <location>
        <begin position="30"/>
        <end position="47"/>
    </location>
</feature>
<feature type="transmembrane region" description="Helical" evidence="1">
    <location>
        <begin position="89"/>
        <end position="112"/>
    </location>
</feature>
<organism evidence="2 3">
    <name type="scientific">Rhizophagus clarus</name>
    <dbReference type="NCBI Taxonomy" id="94130"/>
    <lineage>
        <taxon>Eukaryota</taxon>
        <taxon>Fungi</taxon>
        <taxon>Fungi incertae sedis</taxon>
        <taxon>Mucoromycota</taxon>
        <taxon>Glomeromycotina</taxon>
        <taxon>Glomeromycetes</taxon>
        <taxon>Glomerales</taxon>
        <taxon>Glomeraceae</taxon>
        <taxon>Rhizophagus</taxon>
    </lineage>
</organism>
<name>A0A8H3QYN0_9GLOM</name>
<comment type="caution">
    <text evidence="2">The sequence shown here is derived from an EMBL/GenBank/DDBJ whole genome shotgun (WGS) entry which is preliminary data.</text>
</comment>
<evidence type="ECO:0000313" key="3">
    <source>
        <dbReference type="Proteomes" id="UP000615446"/>
    </source>
</evidence>
<gene>
    <name evidence="2" type="ORF">RCL2_002385200</name>
</gene>
<accession>A0A8H3QYN0</accession>
<evidence type="ECO:0000313" key="2">
    <source>
        <dbReference type="EMBL" id="GES97265.1"/>
    </source>
</evidence>
<sequence length="138" mass="16008">MLNKCCFCIDLKSGTLVSAFISFNHKYESGIFFIASIIILIGFIGVLKDDEKTFFLDPKITCKRMIENHETDMDLETCISFLNSLEISVYLFFILVFLIELYFYCVICSYHLKLIKDDIERLLNDFRPPSYGSNQIPA</sequence>
<dbReference type="AlphaFoldDB" id="A0A8H3QYN0"/>
<dbReference type="EMBL" id="BLAL01000257">
    <property type="protein sequence ID" value="GES97265.1"/>
    <property type="molecule type" value="Genomic_DNA"/>
</dbReference>
<evidence type="ECO:0000256" key="1">
    <source>
        <dbReference type="SAM" id="Phobius"/>
    </source>
</evidence>
<reference evidence="2" key="1">
    <citation type="submission" date="2019-10" db="EMBL/GenBank/DDBJ databases">
        <title>Conservation and host-specific expression of non-tandemly repeated heterogenous ribosome RNA gene in arbuscular mycorrhizal fungi.</title>
        <authorList>
            <person name="Maeda T."/>
            <person name="Kobayashi Y."/>
            <person name="Nakagawa T."/>
            <person name="Ezawa T."/>
            <person name="Yamaguchi K."/>
            <person name="Bino T."/>
            <person name="Nishimoto Y."/>
            <person name="Shigenobu S."/>
            <person name="Kawaguchi M."/>
        </authorList>
    </citation>
    <scope>NUCLEOTIDE SEQUENCE</scope>
    <source>
        <strain evidence="2">HR1</strain>
    </source>
</reference>
<dbReference type="Proteomes" id="UP000615446">
    <property type="component" value="Unassembled WGS sequence"/>
</dbReference>
<keyword evidence="1" id="KW-0812">Transmembrane</keyword>
<proteinExistence type="predicted"/>